<feature type="non-terminal residue" evidence="4">
    <location>
        <position position="374"/>
    </location>
</feature>
<dbReference type="GO" id="GO:0005694">
    <property type="term" value="C:chromosome"/>
    <property type="evidence" value="ECO:0007669"/>
    <property type="project" value="TreeGrafter"/>
</dbReference>
<dbReference type="SUPFAM" id="SSF52540">
    <property type="entry name" value="P-loop containing nucleoside triphosphate hydrolases"/>
    <property type="match status" value="1"/>
</dbReference>
<dbReference type="GO" id="GO:0000724">
    <property type="term" value="P:double-strand break repair via homologous recombination"/>
    <property type="evidence" value="ECO:0007669"/>
    <property type="project" value="TreeGrafter"/>
</dbReference>
<comment type="caution">
    <text evidence="4">The sequence shown here is derived from an EMBL/GenBank/DDBJ whole genome shotgun (WGS) entry which is preliminary data.</text>
</comment>
<dbReference type="GO" id="GO:0043138">
    <property type="term" value="F:3'-5' DNA helicase activity"/>
    <property type="evidence" value="ECO:0007669"/>
    <property type="project" value="TreeGrafter"/>
</dbReference>
<keyword evidence="5" id="KW-1185">Reference proteome</keyword>
<organism evidence="4 5">
    <name type="scientific">Dispira parvispora</name>
    <dbReference type="NCBI Taxonomy" id="1520584"/>
    <lineage>
        <taxon>Eukaryota</taxon>
        <taxon>Fungi</taxon>
        <taxon>Fungi incertae sedis</taxon>
        <taxon>Zoopagomycota</taxon>
        <taxon>Kickxellomycotina</taxon>
        <taxon>Dimargaritomycetes</taxon>
        <taxon>Dimargaritales</taxon>
        <taxon>Dimargaritaceae</taxon>
        <taxon>Dispira</taxon>
    </lineage>
</organism>
<evidence type="ECO:0000256" key="2">
    <source>
        <dbReference type="SAM" id="MobiDB-lite"/>
    </source>
</evidence>
<dbReference type="InterPro" id="IPR011545">
    <property type="entry name" value="DEAD/DEAH_box_helicase_dom"/>
</dbReference>
<dbReference type="Pfam" id="PF00270">
    <property type="entry name" value="DEAD"/>
    <property type="match status" value="1"/>
</dbReference>
<dbReference type="EMBL" id="JANBPY010001196">
    <property type="protein sequence ID" value="KAJ1961132.1"/>
    <property type="molecule type" value="Genomic_DNA"/>
</dbReference>
<evidence type="ECO:0000256" key="1">
    <source>
        <dbReference type="ARBA" id="ARBA00005446"/>
    </source>
</evidence>
<reference evidence="4" key="1">
    <citation type="submission" date="2022-07" db="EMBL/GenBank/DDBJ databases">
        <title>Phylogenomic reconstructions and comparative analyses of Kickxellomycotina fungi.</title>
        <authorList>
            <person name="Reynolds N.K."/>
            <person name="Stajich J.E."/>
            <person name="Barry K."/>
            <person name="Grigoriev I.V."/>
            <person name="Crous P."/>
            <person name="Smith M.E."/>
        </authorList>
    </citation>
    <scope>NUCLEOTIDE SEQUENCE</scope>
    <source>
        <strain evidence="4">RSA 1196</strain>
    </source>
</reference>
<feature type="domain" description="Helicase ATP-binding" evidence="3">
    <location>
        <begin position="194"/>
        <end position="374"/>
    </location>
</feature>
<dbReference type="PROSITE" id="PS51192">
    <property type="entry name" value="HELICASE_ATP_BIND_1"/>
    <property type="match status" value="1"/>
</dbReference>
<dbReference type="GO" id="GO:0003676">
    <property type="term" value="F:nucleic acid binding"/>
    <property type="evidence" value="ECO:0007669"/>
    <property type="project" value="InterPro"/>
</dbReference>
<evidence type="ECO:0000259" key="3">
    <source>
        <dbReference type="PROSITE" id="PS51192"/>
    </source>
</evidence>
<evidence type="ECO:0000313" key="4">
    <source>
        <dbReference type="EMBL" id="KAJ1961132.1"/>
    </source>
</evidence>
<dbReference type="PANTHER" id="PTHR13710:SF108">
    <property type="entry name" value="ATP-DEPENDENT DNA HELICASE Q4"/>
    <property type="match status" value="1"/>
</dbReference>
<dbReference type="SMART" id="SM00487">
    <property type="entry name" value="DEXDc"/>
    <property type="match status" value="1"/>
</dbReference>
<gene>
    <name evidence="4" type="ORF">IWQ62_003974</name>
</gene>
<sequence length="374" mass="41717">MPEPSNKSQSDPPGSTARSKRPKLVSSNFVRLRMPGRKGKAQGNADRRLRFHQRLAKHAESREQQLDALEAGILEEHLDQVFSAEEEDVAQLSTAFPGDEEPDAFSQKVSEPGSWHTELVPFVVAAELVEANPDLLKTCVWVHPEFYQDCPTAARQVKPMDDGSVRSGLWIDVKKILQEVWRYPCFREGQLETIRRILGKQSTLFVSATGSGKSLCYQLPSWVMSLLRPGSLTIVISPMVALMHDQVRQLPPSLPGFCWCATASDPASADPRKKPERSGTTNQRTLQELQAGKYKILFVSPERLCSRIMVQATQRGVLPPTHLVCVDEAHCQSMWSHSFRPAYLHVNSLIRELLGSPCLLAMTGTLTPAIERSL</sequence>
<dbReference type="GO" id="GO:0005524">
    <property type="term" value="F:ATP binding"/>
    <property type="evidence" value="ECO:0007669"/>
    <property type="project" value="InterPro"/>
</dbReference>
<dbReference type="InterPro" id="IPR027417">
    <property type="entry name" value="P-loop_NTPase"/>
</dbReference>
<dbReference type="GO" id="GO:0005634">
    <property type="term" value="C:nucleus"/>
    <property type="evidence" value="ECO:0007669"/>
    <property type="project" value="TreeGrafter"/>
</dbReference>
<dbReference type="OrthoDB" id="10261556at2759"/>
<dbReference type="InterPro" id="IPR014001">
    <property type="entry name" value="Helicase_ATP-bd"/>
</dbReference>
<evidence type="ECO:0000313" key="5">
    <source>
        <dbReference type="Proteomes" id="UP001150925"/>
    </source>
</evidence>
<dbReference type="Proteomes" id="UP001150925">
    <property type="component" value="Unassembled WGS sequence"/>
</dbReference>
<proteinExistence type="inferred from homology"/>
<dbReference type="Gene3D" id="3.40.50.300">
    <property type="entry name" value="P-loop containing nucleotide triphosphate hydrolases"/>
    <property type="match status" value="1"/>
</dbReference>
<comment type="similarity">
    <text evidence="1">Belongs to the helicase family. RecQ subfamily.</text>
</comment>
<feature type="compositionally biased region" description="Polar residues" evidence="2">
    <location>
        <begin position="1"/>
        <end position="17"/>
    </location>
</feature>
<dbReference type="AlphaFoldDB" id="A0A9W8E152"/>
<name>A0A9W8E152_9FUNG</name>
<protein>
    <recommendedName>
        <fullName evidence="3">Helicase ATP-binding domain-containing protein</fullName>
    </recommendedName>
</protein>
<dbReference type="PANTHER" id="PTHR13710">
    <property type="entry name" value="DNA HELICASE RECQ FAMILY MEMBER"/>
    <property type="match status" value="1"/>
</dbReference>
<accession>A0A9W8E152</accession>
<dbReference type="GO" id="GO:0005737">
    <property type="term" value="C:cytoplasm"/>
    <property type="evidence" value="ECO:0007669"/>
    <property type="project" value="TreeGrafter"/>
</dbReference>
<feature type="region of interest" description="Disordered" evidence="2">
    <location>
        <begin position="1"/>
        <end position="49"/>
    </location>
</feature>
<dbReference type="GO" id="GO:0009378">
    <property type="term" value="F:four-way junction helicase activity"/>
    <property type="evidence" value="ECO:0007669"/>
    <property type="project" value="TreeGrafter"/>
</dbReference>